<keyword evidence="1" id="KW-0479">Metal-binding</keyword>
<evidence type="ECO:0000313" key="8">
    <source>
        <dbReference type="EMBL" id="SGY73791.1"/>
    </source>
</evidence>
<dbReference type="STRING" id="796604.A0A2X0MEI3"/>
<feature type="compositionally biased region" description="Polar residues" evidence="5">
    <location>
        <begin position="86"/>
        <end position="102"/>
    </location>
</feature>
<dbReference type="Gene3D" id="3.30.40.10">
    <property type="entry name" value="Zinc/RING finger domain, C3HC4 (zinc finger)"/>
    <property type="match status" value="1"/>
</dbReference>
<feature type="domain" description="SPX" evidence="7">
    <location>
        <begin position="1"/>
        <end position="577"/>
    </location>
</feature>
<dbReference type="PANTHER" id="PTHR23327:SF51">
    <property type="entry name" value="TRANSCRIPTIONAL REGULATOR OF YEAST FORM ADHERENCE 3"/>
    <property type="match status" value="1"/>
</dbReference>
<accession>A0A2X0MEI3</accession>
<feature type="compositionally biased region" description="Basic residues" evidence="5">
    <location>
        <begin position="238"/>
        <end position="256"/>
    </location>
</feature>
<evidence type="ECO:0000313" key="9">
    <source>
        <dbReference type="Proteomes" id="UP000249464"/>
    </source>
</evidence>
<dbReference type="SUPFAM" id="SSF57850">
    <property type="entry name" value="RING/U-box"/>
    <property type="match status" value="1"/>
</dbReference>
<dbReference type="Proteomes" id="UP000249464">
    <property type="component" value="Unassembled WGS sequence"/>
</dbReference>
<feature type="region of interest" description="Disordered" evidence="5">
    <location>
        <begin position="187"/>
        <end position="280"/>
    </location>
</feature>
<dbReference type="InterPro" id="IPR017907">
    <property type="entry name" value="Znf_RING_CS"/>
</dbReference>
<dbReference type="Pfam" id="PF03105">
    <property type="entry name" value="SPX"/>
    <property type="match status" value="1"/>
</dbReference>
<feature type="compositionally biased region" description="Low complexity" evidence="5">
    <location>
        <begin position="187"/>
        <end position="199"/>
    </location>
</feature>
<evidence type="ECO:0000256" key="3">
    <source>
        <dbReference type="ARBA" id="ARBA00022833"/>
    </source>
</evidence>
<keyword evidence="3" id="KW-0862">Zinc</keyword>
<evidence type="ECO:0000256" key="4">
    <source>
        <dbReference type="PROSITE-ProRule" id="PRU00175"/>
    </source>
</evidence>
<evidence type="ECO:0000259" key="6">
    <source>
        <dbReference type="PROSITE" id="PS50089"/>
    </source>
</evidence>
<feature type="compositionally biased region" description="Basic residues" evidence="5">
    <location>
        <begin position="146"/>
        <end position="159"/>
    </location>
</feature>
<evidence type="ECO:0000256" key="2">
    <source>
        <dbReference type="ARBA" id="ARBA00022771"/>
    </source>
</evidence>
<evidence type="ECO:0000256" key="1">
    <source>
        <dbReference type="ARBA" id="ARBA00022723"/>
    </source>
</evidence>
<dbReference type="AlphaFoldDB" id="A0A2X0MEI3"/>
<dbReference type="EMBL" id="FQNC01000047">
    <property type="protein sequence ID" value="SGY73791.1"/>
    <property type="molecule type" value="Genomic_DNA"/>
</dbReference>
<keyword evidence="2 4" id="KW-0863">Zinc-finger</keyword>
<evidence type="ECO:0000256" key="5">
    <source>
        <dbReference type="SAM" id="MobiDB-lite"/>
    </source>
</evidence>
<gene>
    <name evidence="8" type="primary">BQ5605_C005g03319</name>
    <name evidence="8" type="ORF">BQ5605_C005G03319</name>
</gene>
<sequence length="754" mass="84418">MKYGKKYQETLQAPGIPEEWRQQAIEYRQLKKVINRVATELKDLGLTSDVLKDLLSQKSTSPTSTSASTNSSPLPNGKGRPRRRSSTVQASTSGHLSTSPTFAPSEDDKLEAAVRIESVADEEAVTWDSSEDSSHHAPISNGQMRKDKRRRQSKLRRARASYELAGDSSNPEPRIHIVFSSASSASISESSSGESSSSAHVRGQIGRHSSNRFTELHDSSEDDSSPARSADGGDLLPHQHHEHHHHRSKHHPHHVKAPTEGDDESANEEGTTTSSSSAHRAKIRFEGAGPQANALLKKMYGLEESDTEITEPDPEGQGEDEDEDHAKAMQELAEVELDFEPKRRRSDETLRTTVLVDQEHVEAMKKPSIDTEKSARRTSLVEQANERQATDADADDEGPERPRRRHIHHQPRKEVFIPLNKDNEFLGLLAKALASLAALQLAQKQKFTTAVELLAREVSAVSSPNRPKSDLYIWREIFSLWVEAQIFESARERDRGERSVEAVQEKLSWFVDQVAKRKLAKRMKHKESRHALERFIQLNVELLDMKKFQLANEEAARKILKKHDKRTALTASLGFPKFIAAASSLSASSPDNPNSRVLTLPGFPSLPHVLLSTFTATLLPIIPQLDDYECAICGEVAFKPIRLECGHKFCVRCLVKMQKRGQDACPQCRSPVVLRANATNLDTAMHSYLQLWFPKEVKAKAKSNAKEAAMEELAEMVSNIKPLFNNTRQRPIFDCFVFLVYLVQGMDDNRCAVM</sequence>
<feature type="compositionally biased region" description="Polar residues" evidence="5">
    <location>
        <begin position="268"/>
        <end position="278"/>
    </location>
</feature>
<dbReference type="PROSITE" id="PS00518">
    <property type="entry name" value="ZF_RING_1"/>
    <property type="match status" value="1"/>
</dbReference>
<feature type="compositionally biased region" description="Low complexity" evidence="5">
    <location>
        <begin position="56"/>
        <end position="75"/>
    </location>
</feature>
<dbReference type="SMART" id="SM00184">
    <property type="entry name" value="RING"/>
    <property type="match status" value="1"/>
</dbReference>
<evidence type="ECO:0000259" key="7">
    <source>
        <dbReference type="PROSITE" id="PS51382"/>
    </source>
</evidence>
<proteinExistence type="predicted"/>
<feature type="domain" description="RING-type" evidence="6">
    <location>
        <begin position="630"/>
        <end position="669"/>
    </location>
</feature>
<dbReference type="PROSITE" id="PS51382">
    <property type="entry name" value="SPX"/>
    <property type="match status" value="1"/>
</dbReference>
<dbReference type="InterPro" id="IPR004331">
    <property type="entry name" value="SPX_dom"/>
</dbReference>
<dbReference type="InterPro" id="IPR018957">
    <property type="entry name" value="Znf_C3HC4_RING-type"/>
</dbReference>
<organism evidence="8 9">
    <name type="scientific">Microbotryum silenes-dioicae</name>
    <dbReference type="NCBI Taxonomy" id="796604"/>
    <lineage>
        <taxon>Eukaryota</taxon>
        <taxon>Fungi</taxon>
        <taxon>Dikarya</taxon>
        <taxon>Basidiomycota</taxon>
        <taxon>Pucciniomycotina</taxon>
        <taxon>Microbotryomycetes</taxon>
        <taxon>Microbotryales</taxon>
        <taxon>Microbotryaceae</taxon>
        <taxon>Microbotryum</taxon>
    </lineage>
</organism>
<dbReference type="InterPro" id="IPR001841">
    <property type="entry name" value="Znf_RING"/>
</dbReference>
<keyword evidence="9" id="KW-1185">Reference proteome</keyword>
<feature type="compositionally biased region" description="Basic and acidic residues" evidence="5">
    <location>
        <begin position="358"/>
        <end position="375"/>
    </location>
</feature>
<feature type="region of interest" description="Disordered" evidence="5">
    <location>
        <begin position="358"/>
        <end position="409"/>
    </location>
</feature>
<name>A0A2X0MEI3_9BASI</name>
<dbReference type="PROSITE" id="PS50089">
    <property type="entry name" value="ZF_RING_2"/>
    <property type="match status" value="1"/>
</dbReference>
<dbReference type="PANTHER" id="PTHR23327">
    <property type="entry name" value="RING FINGER PROTEIN 127"/>
    <property type="match status" value="1"/>
</dbReference>
<feature type="region of interest" description="Disordered" evidence="5">
    <location>
        <begin position="56"/>
        <end position="107"/>
    </location>
</feature>
<dbReference type="Pfam" id="PF00097">
    <property type="entry name" value="zf-C3HC4"/>
    <property type="match status" value="1"/>
</dbReference>
<dbReference type="InterPro" id="IPR013083">
    <property type="entry name" value="Znf_RING/FYVE/PHD"/>
</dbReference>
<reference evidence="8 9" key="1">
    <citation type="submission" date="2016-11" db="EMBL/GenBank/DDBJ databases">
        <authorList>
            <person name="Jaros S."/>
            <person name="Januszkiewicz K."/>
            <person name="Wedrychowicz H."/>
        </authorList>
    </citation>
    <scope>NUCLEOTIDE SEQUENCE [LARGE SCALE GENOMIC DNA]</scope>
</reference>
<feature type="region of interest" description="Disordered" evidence="5">
    <location>
        <begin position="121"/>
        <end position="174"/>
    </location>
</feature>
<feature type="region of interest" description="Disordered" evidence="5">
    <location>
        <begin position="304"/>
        <end position="325"/>
    </location>
</feature>
<protein>
    <submittedName>
        <fullName evidence="8">BQ5605_C005g03319 protein</fullName>
    </submittedName>
</protein>
<feature type="compositionally biased region" description="Acidic residues" evidence="5">
    <location>
        <begin position="304"/>
        <end position="323"/>
    </location>
</feature>
<feature type="compositionally biased region" description="Acidic residues" evidence="5">
    <location>
        <begin position="121"/>
        <end position="131"/>
    </location>
</feature>
<dbReference type="GO" id="GO:0008270">
    <property type="term" value="F:zinc ion binding"/>
    <property type="evidence" value="ECO:0007669"/>
    <property type="project" value="UniProtKB-KW"/>
</dbReference>